<evidence type="ECO:0000256" key="1">
    <source>
        <dbReference type="SAM" id="MobiDB-lite"/>
    </source>
</evidence>
<feature type="compositionally biased region" description="Polar residues" evidence="1">
    <location>
        <begin position="234"/>
        <end position="248"/>
    </location>
</feature>
<accession>A0A8X8KD57</accession>
<organism evidence="2 3">
    <name type="scientific">Acidithiobacillus ferridurans</name>
    <dbReference type="NCBI Taxonomy" id="1232575"/>
    <lineage>
        <taxon>Bacteria</taxon>
        <taxon>Pseudomonadati</taxon>
        <taxon>Pseudomonadota</taxon>
        <taxon>Acidithiobacillia</taxon>
        <taxon>Acidithiobacillales</taxon>
        <taxon>Acidithiobacillaceae</taxon>
        <taxon>Acidithiobacillus</taxon>
    </lineage>
</organism>
<dbReference type="AlphaFoldDB" id="A0A8X8KD57"/>
<dbReference type="Gene3D" id="3.90.1530.10">
    <property type="entry name" value="Conserved hypothetical protein from pyrococcus furiosus pfu- 392566-001, ParB domain"/>
    <property type="match status" value="1"/>
</dbReference>
<comment type="caution">
    <text evidence="2">The sequence shown here is derived from an EMBL/GenBank/DDBJ whole genome shotgun (WGS) entry which is preliminary data.</text>
</comment>
<reference evidence="2" key="1">
    <citation type="journal article" date="2021" name="ISME J.">
        <title>Genomic evolution of the class Acidithiobacillia: deep-branching Proteobacteria living in extreme acidic conditions.</title>
        <authorList>
            <person name="Moya-Beltran A."/>
            <person name="Beard S."/>
            <person name="Rojas-Villalobos C."/>
            <person name="Issotta F."/>
            <person name="Gallardo Y."/>
            <person name="Ulloa R."/>
            <person name="Giaveno A."/>
            <person name="Degli Esposti M."/>
            <person name="Johnson D.B."/>
            <person name="Quatrini R."/>
        </authorList>
    </citation>
    <scope>NUCLEOTIDE SEQUENCE</scope>
    <source>
        <strain evidence="2">DSM 583</strain>
    </source>
</reference>
<evidence type="ECO:0000313" key="3">
    <source>
        <dbReference type="Proteomes" id="UP000887300"/>
    </source>
</evidence>
<proteinExistence type="predicted"/>
<dbReference type="Proteomes" id="UP000887300">
    <property type="component" value="Unassembled WGS sequence"/>
</dbReference>
<protein>
    <submittedName>
        <fullName evidence="2">ParB N-terminal domain-containing protein</fullName>
    </submittedName>
</protein>
<gene>
    <name evidence="2" type="ORF">HF568_16775</name>
</gene>
<dbReference type="InterPro" id="IPR036086">
    <property type="entry name" value="ParB/Sulfiredoxin_sf"/>
</dbReference>
<dbReference type="EMBL" id="JABBHS010000514">
    <property type="protein sequence ID" value="MBU2724808.1"/>
    <property type="molecule type" value="Genomic_DNA"/>
</dbReference>
<evidence type="ECO:0000313" key="2">
    <source>
        <dbReference type="EMBL" id="MBU2724808.1"/>
    </source>
</evidence>
<feature type="region of interest" description="Disordered" evidence="1">
    <location>
        <begin position="222"/>
        <end position="253"/>
    </location>
</feature>
<dbReference type="RefSeq" id="WP_215885923.1">
    <property type="nucleotide sequence ID" value="NZ_CP134225.1"/>
</dbReference>
<name>A0A8X8KD57_ACIFI</name>
<dbReference type="SUPFAM" id="SSF110849">
    <property type="entry name" value="ParB/Sulfiredoxin"/>
    <property type="match status" value="1"/>
</dbReference>
<sequence length="346" mass="37868">MTDATQSITILPQIEDLLYPLKSDELAHLEASIQRDGVREPLCVWDRDGELILIDGHHRYAISQKLGVSFKTIKIKFESLEDVLDWVDKNQLGRRNLTDEERSLTIGRVYQRVRDARSQARQTGSEGGDGRTVDAVANEWRVSSGTVKRSADFADAIEQMKELGDTGAIAAQKILAGDVKDAITELPKVMKKAPGALQLIADRIADGSVKIKDAIKGYEGLGGSAPQVKPDNNADASQDVGSQGSEPSASVKGIGEQDFSGIGDFSLDDQEHAVSQSTTETNANAIFAFDNLRSMSKTDASTLWLSFPEYVRKELLRDMGRVRDWIVDLSRVALGDHPAQNEGNEQ</sequence>